<gene>
    <name evidence="2" type="ORF">CAP_3101</name>
</gene>
<organism evidence="2 3">
    <name type="scientific">Chondromyces apiculatus DSM 436</name>
    <dbReference type="NCBI Taxonomy" id="1192034"/>
    <lineage>
        <taxon>Bacteria</taxon>
        <taxon>Pseudomonadati</taxon>
        <taxon>Myxococcota</taxon>
        <taxon>Polyangia</taxon>
        <taxon>Polyangiales</taxon>
        <taxon>Polyangiaceae</taxon>
        <taxon>Chondromyces</taxon>
    </lineage>
</organism>
<dbReference type="Gene3D" id="2.40.160.20">
    <property type="match status" value="1"/>
</dbReference>
<dbReference type="SUPFAM" id="SSF56925">
    <property type="entry name" value="OMPA-like"/>
    <property type="match status" value="1"/>
</dbReference>
<evidence type="ECO:0008006" key="4">
    <source>
        <dbReference type="Google" id="ProtNLM"/>
    </source>
</evidence>
<keyword evidence="3" id="KW-1185">Reference proteome</keyword>
<comment type="caution">
    <text evidence="2">The sequence shown here is derived from an EMBL/GenBank/DDBJ whole genome shotgun (WGS) entry which is preliminary data.</text>
</comment>
<name>A0A017T8J0_9BACT</name>
<dbReference type="AlphaFoldDB" id="A0A017T8J0"/>
<evidence type="ECO:0000313" key="2">
    <source>
        <dbReference type="EMBL" id="EYF05553.1"/>
    </source>
</evidence>
<feature type="compositionally biased region" description="Pro residues" evidence="1">
    <location>
        <begin position="33"/>
        <end position="44"/>
    </location>
</feature>
<feature type="compositionally biased region" description="Polar residues" evidence="1">
    <location>
        <begin position="1"/>
        <end position="10"/>
    </location>
</feature>
<sequence>MYQPPNQGQAPQVVIVTPGGQPPPRVVVRSTPAVPPAPPPPPPPRRWRSEWGLNLRLEGASFGSAEGVAADAAMGGLGLSLRYRPVPAFAIDLGVDVLGGIDYNGFKRTEIPLSLSGMIFLNPRSRVQFYLMGGVNMSYADVEREVILASDDPQVAGTLSTVNEEYEYFGGHGGIGLEFRLSRRVALNIDGLAFIRNRTDERATQYPEFVDPETGRTTNVSGGGLFRGGISFYW</sequence>
<proteinExistence type="predicted"/>
<evidence type="ECO:0000313" key="3">
    <source>
        <dbReference type="Proteomes" id="UP000019678"/>
    </source>
</evidence>
<evidence type="ECO:0000256" key="1">
    <source>
        <dbReference type="SAM" id="MobiDB-lite"/>
    </source>
</evidence>
<feature type="region of interest" description="Disordered" evidence="1">
    <location>
        <begin position="1"/>
        <end position="46"/>
    </location>
</feature>
<dbReference type="Proteomes" id="UP000019678">
    <property type="component" value="Unassembled WGS sequence"/>
</dbReference>
<accession>A0A017T8J0</accession>
<dbReference type="EMBL" id="ASRX01000022">
    <property type="protein sequence ID" value="EYF05553.1"/>
    <property type="molecule type" value="Genomic_DNA"/>
</dbReference>
<protein>
    <recommendedName>
        <fullName evidence="4">Outer membrane protein beta-barrel domain-containing protein</fullName>
    </recommendedName>
</protein>
<reference evidence="2 3" key="1">
    <citation type="submission" date="2013-05" db="EMBL/GenBank/DDBJ databases">
        <title>Genome assembly of Chondromyces apiculatus DSM 436.</title>
        <authorList>
            <person name="Sharma G."/>
            <person name="Khatri I."/>
            <person name="Kaur C."/>
            <person name="Mayilraj S."/>
            <person name="Subramanian S."/>
        </authorList>
    </citation>
    <scope>NUCLEOTIDE SEQUENCE [LARGE SCALE GENOMIC DNA]</scope>
    <source>
        <strain evidence="2 3">DSM 436</strain>
    </source>
</reference>
<dbReference type="InterPro" id="IPR011250">
    <property type="entry name" value="OMP/PagP_B-barrel"/>
</dbReference>